<dbReference type="Proteomes" id="UP000677228">
    <property type="component" value="Unassembled WGS sequence"/>
</dbReference>
<dbReference type="EMBL" id="CAJNOK010008306">
    <property type="protein sequence ID" value="CAF1059984.1"/>
    <property type="molecule type" value="Genomic_DNA"/>
</dbReference>
<dbReference type="Proteomes" id="UP000682733">
    <property type="component" value="Unassembled WGS sequence"/>
</dbReference>
<sequence>NSAIADIFSMSVSDYEQWLRACSKENQHVIETPSELITETEHHRTVCNSVKTGGTAAGLVGTGLLIGSLVAAPFSGGASLLLTASAAVCSVGGAATNIVTGAVDRSQTKKIIGEIQSLINSRTEITSKLKEQSVRFSRVIEHLVLSDLNEHTAFYTTFTALANGRLNLSTSAGNVSDYENFIVMGRLIQTEFELLKSLGATSKAVAIASKTLLGINQMILKGAPMLAEEATRLGTIGSSAMTAGGQALKTGGQAASGVVKTLATAAVVTSIVVSVIDVAFLIRDWESDHPTIQVISNTRQQLRAETKSF</sequence>
<feature type="non-terminal residue" evidence="1">
    <location>
        <position position="1"/>
    </location>
</feature>
<evidence type="ECO:0000313" key="3">
    <source>
        <dbReference type="Proteomes" id="UP000677228"/>
    </source>
</evidence>
<organism evidence="1 3">
    <name type="scientific">Didymodactylos carnosus</name>
    <dbReference type="NCBI Taxonomy" id="1234261"/>
    <lineage>
        <taxon>Eukaryota</taxon>
        <taxon>Metazoa</taxon>
        <taxon>Spiralia</taxon>
        <taxon>Gnathifera</taxon>
        <taxon>Rotifera</taxon>
        <taxon>Eurotatoria</taxon>
        <taxon>Bdelloidea</taxon>
        <taxon>Philodinida</taxon>
        <taxon>Philodinidae</taxon>
        <taxon>Didymodactylos</taxon>
    </lineage>
</organism>
<evidence type="ECO:0008006" key="4">
    <source>
        <dbReference type="Google" id="ProtNLM"/>
    </source>
</evidence>
<dbReference type="AlphaFoldDB" id="A0A8S2E3V3"/>
<accession>A0A8S2E3V3</accession>
<name>A0A8S2E3V3_9BILA</name>
<protein>
    <recommendedName>
        <fullName evidence="4">Apolipoprotein L3</fullName>
    </recommendedName>
</protein>
<gene>
    <name evidence="1" type="ORF">OVA965_LOCUS17362</name>
    <name evidence="2" type="ORF">TMI583_LOCUS17369</name>
</gene>
<evidence type="ECO:0000313" key="1">
    <source>
        <dbReference type="EMBL" id="CAF1059984.1"/>
    </source>
</evidence>
<evidence type="ECO:0000313" key="2">
    <source>
        <dbReference type="EMBL" id="CAF3825509.1"/>
    </source>
</evidence>
<reference evidence="1" key="1">
    <citation type="submission" date="2021-02" db="EMBL/GenBank/DDBJ databases">
        <authorList>
            <person name="Nowell W R."/>
        </authorList>
    </citation>
    <scope>NUCLEOTIDE SEQUENCE</scope>
</reference>
<comment type="caution">
    <text evidence="1">The sequence shown here is derived from an EMBL/GenBank/DDBJ whole genome shotgun (WGS) entry which is preliminary data.</text>
</comment>
<proteinExistence type="predicted"/>
<dbReference type="EMBL" id="CAJOBA010008319">
    <property type="protein sequence ID" value="CAF3825509.1"/>
    <property type="molecule type" value="Genomic_DNA"/>
</dbReference>